<dbReference type="CDD" id="cd07398">
    <property type="entry name" value="MPP_YbbF-LpxH"/>
    <property type="match status" value="1"/>
</dbReference>
<gene>
    <name evidence="8" type="ORF">P0O15_01995</name>
</gene>
<evidence type="ECO:0000313" key="9">
    <source>
        <dbReference type="Proteomes" id="UP001220010"/>
    </source>
</evidence>
<evidence type="ECO:0000256" key="4">
    <source>
        <dbReference type="ARBA" id="ARBA00023136"/>
    </source>
</evidence>
<dbReference type="InterPro" id="IPR029052">
    <property type="entry name" value="Metallo-depent_PP-like"/>
</dbReference>
<evidence type="ECO:0000259" key="7">
    <source>
        <dbReference type="Pfam" id="PF00149"/>
    </source>
</evidence>
<keyword evidence="6" id="KW-0812">Transmembrane</keyword>
<reference evidence="8 9" key="1">
    <citation type="submission" date="2023-03" db="EMBL/GenBank/DDBJ databases">
        <title>WGS of Methanotrichaceae archaeon Mx.</title>
        <authorList>
            <person name="Sorokin D.Y."/>
            <person name="Merkel A.Y."/>
        </authorList>
    </citation>
    <scope>NUCLEOTIDE SEQUENCE [LARGE SCALE GENOMIC DNA]</scope>
    <source>
        <strain evidence="8 9">Mx</strain>
    </source>
</reference>
<comment type="caution">
    <text evidence="8">The sequence shown here is derived from an EMBL/GenBank/DDBJ whole genome shotgun (WGS) entry which is preliminary data.</text>
</comment>
<dbReference type="InterPro" id="IPR004843">
    <property type="entry name" value="Calcineurin-like_PHP"/>
</dbReference>
<dbReference type="SUPFAM" id="SSF56300">
    <property type="entry name" value="Metallo-dependent phosphatases"/>
    <property type="match status" value="1"/>
</dbReference>
<keyword evidence="5" id="KW-0464">Manganese</keyword>
<feature type="transmembrane region" description="Helical" evidence="6">
    <location>
        <begin position="214"/>
        <end position="235"/>
    </location>
</feature>
<keyword evidence="3" id="KW-0479">Metal-binding</keyword>
<dbReference type="InterPro" id="IPR043461">
    <property type="entry name" value="LpxH-like"/>
</dbReference>
<keyword evidence="2" id="KW-0997">Cell inner membrane</keyword>
<dbReference type="PANTHER" id="PTHR34990">
    <property type="entry name" value="UDP-2,3-DIACYLGLUCOSAMINE HYDROLASE-RELATED"/>
    <property type="match status" value="1"/>
</dbReference>
<dbReference type="Proteomes" id="UP001220010">
    <property type="component" value="Unassembled WGS sequence"/>
</dbReference>
<evidence type="ECO:0000256" key="2">
    <source>
        <dbReference type="ARBA" id="ARBA00022519"/>
    </source>
</evidence>
<keyword evidence="4 6" id="KW-0472">Membrane</keyword>
<feature type="domain" description="Calcineurin-like phosphoesterase" evidence="7">
    <location>
        <begin position="1"/>
        <end position="163"/>
    </location>
</feature>
<organism evidence="8 9">
    <name type="scientific">Candidatus Methanocrinis natronophilus</name>
    <dbReference type="NCBI Taxonomy" id="3033396"/>
    <lineage>
        <taxon>Archaea</taxon>
        <taxon>Methanobacteriati</taxon>
        <taxon>Methanobacteriota</taxon>
        <taxon>Stenosarchaea group</taxon>
        <taxon>Methanomicrobia</taxon>
        <taxon>Methanotrichales</taxon>
        <taxon>Methanotrichaceae</taxon>
        <taxon>Methanocrinis</taxon>
    </lineage>
</organism>
<evidence type="ECO:0000256" key="6">
    <source>
        <dbReference type="SAM" id="Phobius"/>
    </source>
</evidence>
<feature type="transmembrane region" description="Helical" evidence="6">
    <location>
        <begin position="185"/>
        <end position="202"/>
    </location>
</feature>
<evidence type="ECO:0000256" key="5">
    <source>
        <dbReference type="ARBA" id="ARBA00023211"/>
    </source>
</evidence>
<dbReference type="EMBL" id="JARFPK010000005">
    <property type="protein sequence ID" value="MDF0589950.1"/>
    <property type="molecule type" value="Genomic_DNA"/>
</dbReference>
<name>A0ABT5X5H5_9EURY</name>
<evidence type="ECO:0000313" key="8">
    <source>
        <dbReference type="EMBL" id="MDF0589950.1"/>
    </source>
</evidence>
<evidence type="ECO:0000256" key="3">
    <source>
        <dbReference type="ARBA" id="ARBA00022723"/>
    </source>
</evidence>
<sequence length="341" mass="39099">MSYIVVSDVHLGSKLCNFDEFCSFLEWILDLKGSPKKVPLKDGAVEIRSPERIILLGDILELWDPEDGDRDNVVKQCLRPLSLLSDLGCDKVYVMGNHDNAVSSYEQKIDYETLRNGTKLDIWNRHYPDEMAGMRIGDRSYYFLHGHQFDKAQSILAKVSKILGETWDPLNWFNSQYNTSVTKNHWKLMGILWAALFVGWFIKQDLVASSYFLYTVPAALLFGLFLFSSLPAVVTKSQRRIYDIKKPKDKTARQIIEEKFYQEQKDTITADVVVFGHTHFASSYQGEAGKKKLFINSGSWVGEDEEIDGKMRYSNTFIYIDEAGAHILRWKGGVVEPLESH</sequence>
<evidence type="ECO:0000256" key="1">
    <source>
        <dbReference type="ARBA" id="ARBA00022475"/>
    </source>
</evidence>
<proteinExistence type="predicted"/>
<dbReference type="PANTHER" id="PTHR34990:SF2">
    <property type="entry name" value="BLL8164 PROTEIN"/>
    <property type="match status" value="1"/>
</dbReference>
<keyword evidence="9" id="KW-1185">Reference proteome</keyword>
<dbReference type="RefSeq" id="WP_316965706.1">
    <property type="nucleotide sequence ID" value="NZ_JARFPK010000005.1"/>
</dbReference>
<dbReference type="Gene3D" id="3.60.21.10">
    <property type="match status" value="2"/>
</dbReference>
<protein>
    <submittedName>
        <fullName evidence="8">UDP-2,3-diacylglucosamine diphosphatase</fullName>
    </submittedName>
</protein>
<keyword evidence="1" id="KW-1003">Cell membrane</keyword>
<dbReference type="Pfam" id="PF00149">
    <property type="entry name" value="Metallophos"/>
    <property type="match status" value="1"/>
</dbReference>
<keyword evidence="6" id="KW-1133">Transmembrane helix</keyword>
<accession>A0ABT5X5H5</accession>